<evidence type="ECO:0000313" key="3">
    <source>
        <dbReference type="Proteomes" id="UP000186341"/>
    </source>
</evidence>
<dbReference type="RefSeq" id="WP_075820170.1">
    <property type="nucleotide sequence ID" value="NZ_CAOUMU010000001.1"/>
</dbReference>
<feature type="transmembrane region" description="Helical" evidence="1">
    <location>
        <begin position="6"/>
        <end position="22"/>
    </location>
</feature>
<protein>
    <recommendedName>
        <fullName evidence="4">Hydrophobic protein</fullName>
    </recommendedName>
</protein>
<dbReference type="EMBL" id="MPJW01000166">
    <property type="protein sequence ID" value="OLU38424.1"/>
    <property type="molecule type" value="Genomic_DNA"/>
</dbReference>
<feature type="transmembrane region" description="Helical" evidence="1">
    <location>
        <begin position="98"/>
        <end position="119"/>
    </location>
</feature>
<dbReference type="OrthoDB" id="2299756at2"/>
<gene>
    <name evidence="2" type="ORF">BO222_08465</name>
</gene>
<comment type="caution">
    <text evidence="2">The sequence shown here is derived from an EMBL/GenBank/DDBJ whole genome shotgun (WGS) entry which is preliminary data.</text>
</comment>
<reference evidence="2 3" key="1">
    <citation type="submission" date="2016-11" db="EMBL/GenBank/DDBJ databases">
        <title>Description of two novel members of the family Erysipelotrichaceae: Ileibacterium lipovorans gen. nov., sp. nov. and Dubosiella newyorkensis, gen. nov., sp. nov.</title>
        <authorList>
            <person name="Cox L.M."/>
            <person name="Sohn J."/>
            <person name="Tyrrell K.L."/>
            <person name="Citron D.M."/>
            <person name="Lawson P.A."/>
            <person name="Patel N.B."/>
            <person name="Iizumi T."/>
            <person name="Perez-Perez G.I."/>
            <person name="Goldstein E.J."/>
            <person name="Blaser M.J."/>
        </authorList>
    </citation>
    <scope>NUCLEOTIDE SEQUENCE [LARGE SCALE GENOMIC DNA]</scope>
    <source>
        <strain evidence="2 3">NYU-BL-A3</strain>
    </source>
</reference>
<sequence>MVINLLLMIVLIWFVIHNFIKAKKFVSFNNWHDYFVPIYSIVLFLVTMKWDTTNVTIFLILLPVALVTGYLETKGVELKKENSKKKDKIVEEIKIKRGSPYAFGWLFTFALGILIHCWFSRDMILNMFTEAIWDNIIEEINPLALFTTNHTWYIWFLSGVSSLTFIMTIRIAITRMIRKKRTKEEI</sequence>
<dbReference type="AlphaFoldDB" id="A0A1U7NEX4"/>
<keyword evidence="1" id="KW-0472">Membrane</keyword>
<evidence type="ECO:0000313" key="2">
    <source>
        <dbReference type="EMBL" id="OLU38424.1"/>
    </source>
</evidence>
<feature type="transmembrane region" description="Helical" evidence="1">
    <location>
        <begin position="56"/>
        <end position="77"/>
    </location>
</feature>
<feature type="transmembrane region" description="Helical" evidence="1">
    <location>
        <begin position="152"/>
        <end position="173"/>
    </location>
</feature>
<evidence type="ECO:0000256" key="1">
    <source>
        <dbReference type="SAM" id="Phobius"/>
    </source>
</evidence>
<accession>A0A1U7NEX4</accession>
<name>A0A1U7NEX4_9FIRM</name>
<keyword evidence="1" id="KW-0812">Transmembrane</keyword>
<dbReference type="GeneID" id="82203199"/>
<evidence type="ECO:0008006" key="4">
    <source>
        <dbReference type="Google" id="ProtNLM"/>
    </source>
</evidence>
<keyword evidence="3" id="KW-1185">Reference proteome</keyword>
<organism evidence="2 3">
    <name type="scientific">Ileibacterium valens</name>
    <dbReference type="NCBI Taxonomy" id="1862668"/>
    <lineage>
        <taxon>Bacteria</taxon>
        <taxon>Bacillati</taxon>
        <taxon>Bacillota</taxon>
        <taxon>Erysipelotrichia</taxon>
        <taxon>Erysipelotrichales</taxon>
        <taxon>Erysipelotrichaceae</taxon>
        <taxon>Ileibacterium</taxon>
    </lineage>
</organism>
<proteinExistence type="predicted"/>
<keyword evidence="1" id="KW-1133">Transmembrane helix</keyword>
<dbReference type="Proteomes" id="UP000186341">
    <property type="component" value="Unassembled WGS sequence"/>
</dbReference>